<feature type="domain" description="TonB-dependent receptor plug" evidence="17">
    <location>
        <begin position="64"/>
        <end position="174"/>
    </location>
</feature>
<evidence type="ECO:0000256" key="11">
    <source>
        <dbReference type="ARBA" id="ARBA00023237"/>
    </source>
</evidence>
<keyword evidence="6 15" id="KW-0732">Signal</keyword>
<feature type="domain" description="TonB-dependent receptor-like beta-barrel" evidence="16">
    <location>
        <begin position="346"/>
        <end position="754"/>
    </location>
</feature>
<reference evidence="18 19" key="1">
    <citation type="submission" date="2020-08" db="EMBL/GenBank/DDBJ databases">
        <title>Genomic Encyclopedia of Type Strains, Phase IV (KMG-IV): sequencing the most valuable type-strain genomes for metagenomic binning, comparative biology and taxonomic classification.</title>
        <authorList>
            <person name="Goeker M."/>
        </authorList>
    </citation>
    <scope>NUCLEOTIDE SEQUENCE [LARGE SCALE GENOMIC DNA]</scope>
    <source>
        <strain evidence="18 19">DSM 27568</strain>
    </source>
</reference>
<dbReference type="Pfam" id="PF07715">
    <property type="entry name" value="Plug"/>
    <property type="match status" value="1"/>
</dbReference>
<evidence type="ECO:0000256" key="6">
    <source>
        <dbReference type="ARBA" id="ARBA00022729"/>
    </source>
</evidence>
<dbReference type="PANTHER" id="PTHR32552">
    <property type="entry name" value="FERRICHROME IRON RECEPTOR-RELATED"/>
    <property type="match status" value="1"/>
</dbReference>
<evidence type="ECO:0000256" key="4">
    <source>
        <dbReference type="ARBA" id="ARBA00022496"/>
    </source>
</evidence>
<evidence type="ECO:0000259" key="17">
    <source>
        <dbReference type="Pfam" id="PF07715"/>
    </source>
</evidence>
<dbReference type="EMBL" id="JACIDY010000004">
    <property type="protein sequence ID" value="MBB3940245.1"/>
    <property type="molecule type" value="Genomic_DNA"/>
</dbReference>
<evidence type="ECO:0000256" key="13">
    <source>
        <dbReference type="PROSITE-ProRule" id="PRU10144"/>
    </source>
</evidence>
<accession>A0A7W6FYN3</accession>
<evidence type="ECO:0000256" key="14">
    <source>
        <dbReference type="RuleBase" id="RU003357"/>
    </source>
</evidence>
<keyword evidence="3 12" id="KW-1134">Transmembrane beta strand</keyword>
<keyword evidence="7" id="KW-0408">Iron</keyword>
<comment type="similarity">
    <text evidence="12 14">Belongs to the TonB-dependent receptor family.</text>
</comment>
<comment type="caution">
    <text evidence="18">The sequence shown here is derived from an EMBL/GenBank/DDBJ whole genome shotgun (WGS) entry which is preliminary data.</text>
</comment>
<evidence type="ECO:0000256" key="9">
    <source>
        <dbReference type="ARBA" id="ARBA00023077"/>
    </source>
</evidence>
<sequence length="790" mass="84983">MSVISRRAALAAGLVVFGSVTSHAYAAAEPALSIPADGGAAEEAKSASAGQDIVVTARYKNETLQTVPIAITALSAAQIAAIGGQTSLKNLAAFTPSVSIQGFSGRNQTITIRGLGTNSGGTNDGLDQGVGLYIDGVYRPRTGTVLNDLLDVESVQVLRGPQGTLFGKNTVAGAIDVRTRLPSFTPEVQGDLTYGNYNYRRGQVSASGGLTDTLALRLSGLYAARDGIVYNTLQRKHWDNYKNVAVKADLLWQPSDAIKVRLIGDYARQTGNMGFYLLGQVLPTRLANGAIVKGFYQHAADVGYSPIEVDPYNRRTDINGSQAIKMPSGGLTARVDATIGGHTLTSITAARFWKWIPNWDGDQFGADILGQGTVATNQRQFSQELRLTSPSGGAIEYTGGLYFFWQKAKLKQEVSFKKDAAKWYFGPAAPDALLDGLDSFSFLDPATHSYAAYGQATWHITPTTSVTGGLRYTYEKKTGSYNAVQVGTPAPISGLPLAYQASAAAIRAAYAPSGGAYDAERSKGTVSWLLSANQDLGEDVHAYVSYSRGYKSAGINLVRRNAGINIFVEPEQVDAYEAGLKTQLFDRKVQFNTALFWTIDKNYQANLYDVLNRVAYIGNAGKVRSRGVEVDARASIGRRLTISASGAFTDAKYLRYNNSICPFLLSYQSSCDISGQRLSGTSKWAGAVQVLYEAPVSDTLTVYTSADASYRSSFFSAVNNDPFTRIKGYALVGASLGIRPDDGPWDVSIWGRNLFDKNYLTTATVNATWGLTQVGVGEPRTYGATLRFRF</sequence>
<evidence type="ECO:0000256" key="2">
    <source>
        <dbReference type="ARBA" id="ARBA00022448"/>
    </source>
</evidence>
<keyword evidence="8" id="KW-0406">Ion transport</keyword>
<dbReference type="InterPro" id="IPR010917">
    <property type="entry name" value="TonB_rcpt_CS"/>
</dbReference>
<keyword evidence="4" id="KW-0410">Iron transport</keyword>
<evidence type="ECO:0000256" key="10">
    <source>
        <dbReference type="ARBA" id="ARBA00023136"/>
    </source>
</evidence>
<keyword evidence="11 12" id="KW-0998">Cell outer membrane</keyword>
<evidence type="ECO:0000256" key="7">
    <source>
        <dbReference type="ARBA" id="ARBA00023004"/>
    </source>
</evidence>
<keyword evidence="9 14" id="KW-0798">TonB box</keyword>
<evidence type="ECO:0000259" key="16">
    <source>
        <dbReference type="Pfam" id="PF00593"/>
    </source>
</evidence>
<evidence type="ECO:0000256" key="3">
    <source>
        <dbReference type="ARBA" id="ARBA00022452"/>
    </source>
</evidence>
<keyword evidence="2 12" id="KW-0813">Transport</keyword>
<evidence type="ECO:0000256" key="1">
    <source>
        <dbReference type="ARBA" id="ARBA00004571"/>
    </source>
</evidence>
<keyword evidence="10 12" id="KW-0472">Membrane</keyword>
<dbReference type="GO" id="GO:0009279">
    <property type="term" value="C:cell outer membrane"/>
    <property type="evidence" value="ECO:0007669"/>
    <property type="project" value="UniProtKB-SubCell"/>
</dbReference>
<name>A0A7W6FYN3_9SPHN</name>
<proteinExistence type="inferred from homology"/>
<dbReference type="RefSeq" id="WP_183616906.1">
    <property type="nucleotide sequence ID" value="NZ_JACIDY010000004.1"/>
</dbReference>
<feature type="signal peptide" evidence="15">
    <location>
        <begin position="1"/>
        <end position="24"/>
    </location>
</feature>
<dbReference type="InterPro" id="IPR036942">
    <property type="entry name" value="Beta-barrel_TonB_sf"/>
</dbReference>
<dbReference type="SUPFAM" id="SSF56935">
    <property type="entry name" value="Porins"/>
    <property type="match status" value="1"/>
</dbReference>
<dbReference type="InterPro" id="IPR000531">
    <property type="entry name" value="Beta-barrel_TonB"/>
</dbReference>
<keyword evidence="5 12" id="KW-0812">Transmembrane</keyword>
<keyword evidence="18" id="KW-0675">Receptor</keyword>
<organism evidence="18 19">
    <name type="scientific">Novosphingobium fluoreni</name>
    <dbReference type="NCBI Taxonomy" id="1391222"/>
    <lineage>
        <taxon>Bacteria</taxon>
        <taxon>Pseudomonadati</taxon>
        <taxon>Pseudomonadota</taxon>
        <taxon>Alphaproteobacteria</taxon>
        <taxon>Sphingomonadales</taxon>
        <taxon>Sphingomonadaceae</taxon>
        <taxon>Novosphingobium</taxon>
    </lineage>
</organism>
<dbReference type="InterPro" id="IPR039426">
    <property type="entry name" value="TonB-dep_rcpt-like"/>
</dbReference>
<dbReference type="PROSITE" id="PS52016">
    <property type="entry name" value="TONB_DEPENDENT_REC_3"/>
    <property type="match status" value="1"/>
</dbReference>
<keyword evidence="19" id="KW-1185">Reference proteome</keyword>
<evidence type="ECO:0000256" key="5">
    <source>
        <dbReference type="ARBA" id="ARBA00022692"/>
    </source>
</evidence>
<evidence type="ECO:0000256" key="15">
    <source>
        <dbReference type="SAM" id="SignalP"/>
    </source>
</evidence>
<dbReference type="Proteomes" id="UP000561459">
    <property type="component" value="Unassembled WGS sequence"/>
</dbReference>
<gene>
    <name evidence="18" type="ORF">GGR39_001902</name>
</gene>
<evidence type="ECO:0000313" key="19">
    <source>
        <dbReference type="Proteomes" id="UP000561459"/>
    </source>
</evidence>
<comment type="subcellular location">
    <subcellularLocation>
        <location evidence="1 12">Cell outer membrane</location>
        <topology evidence="1 12">Multi-pass membrane protein</topology>
    </subcellularLocation>
</comment>
<evidence type="ECO:0000313" key="18">
    <source>
        <dbReference type="EMBL" id="MBB3940245.1"/>
    </source>
</evidence>
<dbReference type="Gene3D" id="2.40.170.20">
    <property type="entry name" value="TonB-dependent receptor, beta-barrel domain"/>
    <property type="match status" value="1"/>
</dbReference>
<dbReference type="PROSITE" id="PS01156">
    <property type="entry name" value="TONB_DEPENDENT_REC_2"/>
    <property type="match status" value="1"/>
</dbReference>
<evidence type="ECO:0000256" key="8">
    <source>
        <dbReference type="ARBA" id="ARBA00023065"/>
    </source>
</evidence>
<dbReference type="AlphaFoldDB" id="A0A7W6FYN3"/>
<protein>
    <submittedName>
        <fullName evidence="18">Iron complex outermembrane receptor protein</fullName>
    </submittedName>
</protein>
<dbReference type="CDD" id="cd01347">
    <property type="entry name" value="ligand_gated_channel"/>
    <property type="match status" value="1"/>
</dbReference>
<dbReference type="PANTHER" id="PTHR32552:SF81">
    <property type="entry name" value="TONB-DEPENDENT OUTER MEMBRANE RECEPTOR"/>
    <property type="match status" value="1"/>
</dbReference>
<dbReference type="Pfam" id="PF00593">
    <property type="entry name" value="TonB_dep_Rec_b-barrel"/>
    <property type="match status" value="1"/>
</dbReference>
<feature type="short sequence motif" description="TonB C-terminal box" evidence="13">
    <location>
        <begin position="773"/>
        <end position="790"/>
    </location>
</feature>
<dbReference type="GO" id="GO:0006826">
    <property type="term" value="P:iron ion transport"/>
    <property type="evidence" value="ECO:0007669"/>
    <property type="project" value="UniProtKB-KW"/>
</dbReference>
<feature type="chain" id="PRO_5030718503" evidence="15">
    <location>
        <begin position="25"/>
        <end position="790"/>
    </location>
</feature>
<dbReference type="InterPro" id="IPR012910">
    <property type="entry name" value="Plug_dom"/>
</dbReference>
<evidence type="ECO:0000256" key="12">
    <source>
        <dbReference type="PROSITE-ProRule" id="PRU01360"/>
    </source>
</evidence>